<reference evidence="11 12" key="1">
    <citation type="submission" date="2019-03" db="EMBL/GenBank/DDBJ databases">
        <title>Genomic Encyclopedia of Type Strains, Phase IV (KMG-IV): sequencing the most valuable type-strain genomes for metagenomic binning, comparative biology and taxonomic classification.</title>
        <authorList>
            <person name="Goeker M."/>
        </authorList>
    </citation>
    <scope>NUCLEOTIDE SEQUENCE [LARGE SCALE GENOMIC DNA]</scope>
    <source>
        <strain evidence="11 12">DSM 18577</strain>
    </source>
</reference>
<dbReference type="GO" id="GO:0005886">
    <property type="term" value="C:plasma membrane"/>
    <property type="evidence" value="ECO:0007669"/>
    <property type="project" value="UniProtKB-SubCell"/>
</dbReference>
<feature type="transmembrane region" description="Helical" evidence="10">
    <location>
        <begin position="6"/>
        <end position="28"/>
    </location>
</feature>
<dbReference type="SMART" id="SM01207">
    <property type="entry name" value="G3P_acyltransf"/>
    <property type="match status" value="1"/>
</dbReference>
<feature type="transmembrane region" description="Helical" evidence="10">
    <location>
        <begin position="139"/>
        <end position="158"/>
    </location>
</feature>
<evidence type="ECO:0000256" key="3">
    <source>
        <dbReference type="ARBA" id="ARBA00022679"/>
    </source>
</evidence>
<name>A0A4R1K243_9GAMM</name>
<dbReference type="Pfam" id="PF02660">
    <property type="entry name" value="G3P_acyltransf"/>
    <property type="match status" value="1"/>
</dbReference>
<evidence type="ECO:0000256" key="2">
    <source>
        <dbReference type="ARBA" id="ARBA00022516"/>
    </source>
</evidence>
<dbReference type="EC" id="2.3.1.275" evidence="10"/>
<feature type="transmembrane region" description="Helical" evidence="10">
    <location>
        <begin position="49"/>
        <end position="68"/>
    </location>
</feature>
<evidence type="ECO:0000256" key="10">
    <source>
        <dbReference type="HAMAP-Rule" id="MF_01043"/>
    </source>
</evidence>
<keyword evidence="2 10" id="KW-0444">Lipid biosynthesis</keyword>
<evidence type="ECO:0000313" key="11">
    <source>
        <dbReference type="EMBL" id="TCK58086.1"/>
    </source>
</evidence>
<evidence type="ECO:0000256" key="8">
    <source>
        <dbReference type="ARBA" id="ARBA00023209"/>
    </source>
</evidence>
<sequence length="199" mass="21483">MGIIGFIFIIGAYLIGSISSAVLISRLFHLPDPRHSGSENPGATNVYRLGGRFPAVLVLLLDILKGVIPVWGGYFAGLPPIILGGVAIAVCFGHMFPIFFHFEGGKGVATAFGAVLPIGLDLGGLLIVTWLIVLLVTGYSSAAALLTVLLAPLFTWLIKPEYTLPVSMLACLIILRHHSNILRLWNQTESKIVNRREKK</sequence>
<dbReference type="GO" id="GO:0043772">
    <property type="term" value="F:acyl-phosphate glycerol-3-phosphate acyltransferase activity"/>
    <property type="evidence" value="ECO:0007669"/>
    <property type="project" value="UniProtKB-UniRule"/>
</dbReference>
<comment type="pathway">
    <text evidence="10">Lipid metabolism; phospholipid metabolism.</text>
</comment>
<evidence type="ECO:0000256" key="5">
    <source>
        <dbReference type="ARBA" id="ARBA00022989"/>
    </source>
</evidence>
<keyword evidence="1 10" id="KW-1003">Cell membrane</keyword>
<proteinExistence type="inferred from homology"/>
<dbReference type="PANTHER" id="PTHR30309">
    <property type="entry name" value="INNER MEMBRANE PROTEIN YGIH"/>
    <property type="match status" value="1"/>
</dbReference>
<keyword evidence="8 10" id="KW-0594">Phospholipid biosynthesis</keyword>
<dbReference type="GO" id="GO:0008654">
    <property type="term" value="P:phospholipid biosynthetic process"/>
    <property type="evidence" value="ECO:0007669"/>
    <property type="project" value="UniProtKB-UniRule"/>
</dbReference>
<keyword evidence="11" id="KW-0012">Acyltransferase</keyword>
<keyword evidence="4 10" id="KW-0812">Transmembrane</keyword>
<protein>
    <recommendedName>
        <fullName evidence="10">Glycerol-3-phosphate acyltransferase</fullName>
    </recommendedName>
    <alternativeName>
        <fullName evidence="10">Acyl-PO4 G3P acyltransferase</fullName>
    </alternativeName>
    <alternativeName>
        <fullName evidence="10">Acyl-phosphate--glycerol-3-phosphate acyltransferase</fullName>
    </alternativeName>
    <alternativeName>
        <fullName evidence="10">G3P acyltransferase</fullName>
        <shortName evidence="10">GPAT</shortName>
        <ecNumber evidence="10">2.3.1.275</ecNumber>
    </alternativeName>
    <alternativeName>
        <fullName evidence="10">Lysophosphatidic acid synthase</fullName>
        <shortName evidence="10">LPA synthase</shortName>
    </alternativeName>
</protein>
<dbReference type="AlphaFoldDB" id="A0A4R1K243"/>
<keyword evidence="3 10" id="KW-0808">Transferase</keyword>
<dbReference type="NCBIfam" id="TIGR00023">
    <property type="entry name" value="glycerol-3-phosphate 1-O-acyltransferase PlsY"/>
    <property type="match status" value="1"/>
</dbReference>
<comment type="similarity">
    <text evidence="10">Belongs to the PlsY family.</text>
</comment>
<evidence type="ECO:0000256" key="4">
    <source>
        <dbReference type="ARBA" id="ARBA00022692"/>
    </source>
</evidence>
<dbReference type="UniPathway" id="UPA00085"/>
<evidence type="ECO:0000256" key="1">
    <source>
        <dbReference type="ARBA" id="ARBA00022475"/>
    </source>
</evidence>
<accession>A0A4R1K243</accession>
<organism evidence="11 12">
    <name type="scientific">Celerinatantimonas diazotrophica</name>
    <dbReference type="NCBI Taxonomy" id="412034"/>
    <lineage>
        <taxon>Bacteria</taxon>
        <taxon>Pseudomonadati</taxon>
        <taxon>Pseudomonadota</taxon>
        <taxon>Gammaproteobacteria</taxon>
        <taxon>Celerinatantimonadaceae</taxon>
        <taxon>Celerinatantimonas</taxon>
    </lineage>
</organism>
<comment type="function">
    <text evidence="10">Catalyzes the transfer of an acyl group from acyl-phosphate (acyl-PO(4)) to glycerol-3-phosphate (G3P) to form lysophosphatidic acid (LPA). This enzyme utilizes acyl-phosphate as fatty acyl donor, but not acyl-CoA or acyl-ACP.</text>
</comment>
<keyword evidence="7 10" id="KW-0472">Membrane</keyword>
<dbReference type="InterPro" id="IPR003811">
    <property type="entry name" value="G3P_acylTferase_PlsY"/>
</dbReference>
<evidence type="ECO:0000313" key="12">
    <source>
        <dbReference type="Proteomes" id="UP000295565"/>
    </source>
</evidence>
<evidence type="ECO:0000256" key="7">
    <source>
        <dbReference type="ARBA" id="ARBA00023136"/>
    </source>
</evidence>
<comment type="caution">
    <text evidence="11">The sequence shown here is derived from an EMBL/GenBank/DDBJ whole genome shotgun (WGS) entry which is preliminary data.</text>
</comment>
<evidence type="ECO:0000256" key="9">
    <source>
        <dbReference type="ARBA" id="ARBA00023264"/>
    </source>
</evidence>
<keyword evidence="5 10" id="KW-1133">Transmembrane helix</keyword>
<gene>
    <name evidence="10" type="primary">plsY</name>
    <name evidence="11" type="ORF">EV690_1794</name>
</gene>
<comment type="catalytic activity">
    <reaction evidence="10">
        <text>an acyl phosphate + sn-glycerol 3-phosphate = a 1-acyl-sn-glycero-3-phosphate + phosphate</text>
        <dbReference type="Rhea" id="RHEA:34075"/>
        <dbReference type="ChEBI" id="CHEBI:43474"/>
        <dbReference type="ChEBI" id="CHEBI:57597"/>
        <dbReference type="ChEBI" id="CHEBI:57970"/>
        <dbReference type="ChEBI" id="CHEBI:59918"/>
        <dbReference type="EC" id="2.3.1.275"/>
    </reaction>
</comment>
<feature type="transmembrane region" description="Helical" evidence="10">
    <location>
        <begin position="108"/>
        <end position="133"/>
    </location>
</feature>
<dbReference type="RefSeq" id="WP_131912599.1">
    <property type="nucleotide sequence ID" value="NZ_OU594967.1"/>
</dbReference>
<keyword evidence="6 10" id="KW-0443">Lipid metabolism</keyword>
<comment type="subcellular location">
    <subcellularLocation>
        <location evidence="10">Cell membrane</location>
        <topology evidence="10">Multi-pass membrane protein</topology>
    </subcellularLocation>
</comment>
<keyword evidence="12" id="KW-1185">Reference proteome</keyword>
<dbReference type="HAMAP" id="MF_01043">
    <property type="entry name" value="PlsY"/>
    <property type="match status" value="1"/>
</dbReference>
<dbReference type="Proteomes" id="UP000295565">
    <property type="component" value="Unassembled WGS sequence"/>
</dbReference>
<dbReference type="EMBL" id="SMGD01000012">
    <property type="protein sequence ID" value="TCK58086.1"/>
    <property type="molecule type" value="Genomic_DNA"/>
</dbReference>
<dbReference type="PANTHER" id="PTHR30309:SF0">
    <property type="entry name" value="GLYCEROL-3-PHOSPHATE ACYLTRANSFERASE-RELATED"/>
    <property type="match status" value="1"/>
</dbReference>
<feature type="transmembrane region" description="Helical" evidence="10">
    <location>
        <begin position="74"/>
        <end position="96"/>
    </location>
</feature>
<keyword evidence="9 10" id="KW-1208">Phospholipid metabolism</keyword>
<dbReference type="OrthoDB" id="9777124at2"/>
<comment type="subunit">
    <text evidence="10">Probably interacts with PlsX.</text>
</comment>
<evidence type="ECO:0000256" key="6">
    <source>
        <dbReference type="ARBA" id="ARBA00023098"/>
    </source>
</evidence>